<dbReference type="InterPro" id="IPR001128">
    <property type="entry name" value="Cyt_P450"/>
</dbReference>
<evidence type="ECO:0000256" key="5">
    <source>
        <dbReference type="ARBA" id="ARBA00010617"/>
    </source>
</evidence>
<keyword evidence="9" id="KW-0492">Microsome</keyword>
<keyword evidence="6 14" id="KW-0349">Heme</keyword>
<comment type="subcellular location">
    <subcellularLocation>
        <location evidence="4">Endoplasmic reticulum membrane</location>
        <topology evidence="4">Peripheral membrane protein</topology>
    </subcellularLocation>
    <subcellularLocation>
        <location evidence="3">Microsome membrane</location>
        <topology evidence="3">Peripheral membrane protein</topology>
    </subcellularLocation>
</comment>
<dbReference type="Proteomes" id="UP000075884">
    <property type="component" value="Unassembled WGS sequence"/>
</dbReference>
<dbReference type="InterPro" id="IPR017972">
    <property type="entry name" value="Cyt_P450_CS"/>
</dbReference>
<dbReference type="PRINTS" id="PR00385">
    <property type="entry name" value="P450"/>
</dbReference>
<evidence type="ECO:0000256" key="12">
    <source>
        <dbReference type="ARBA" id="ARBA00023033"/>
    </source>
</evidence>
<organism evidence="17 18">
    <name type="scientific">Anopheles dirus</name>
    <dbReference type="NCBI Taxonomy" id="7168"/>
    <lineage>
        <taxon>Eukaryota</taxon>
        <taxon>Metazoa</taxon>
        <taxon>Ecdysozoa</taxon>
        <taxon>Arthropoda</taxon>
        <taxon>Hexapoda</taxon>
        <taxon>Insecta</taxon>
        <taxon>Pterygota</taxon>
        <taxon>Neoptera</taxon>
        <taxon>Endopterygota</taxon>
        <taxon>Diptera</taxon>
        <taxon>Nematocera</taxon>
        <taxon>Culicoidea</taxon>
        <taxon>Culicidae</taxon>
        <taxon>Anophelinae</taxon>
        <taxon>Anopheles</taxon>
    </lineage>
</organism>
<keyword evidence="13 16" id="KW-0472">Membrane</keyword>
<dbReference type="Gene3D" id="1.10.630.10">
    <property type="entry name" value="Cytochrome P450"/>
    <property type="match status" value="1"/>
</dbReference>
<dbReference type="GO" id="GO:0005506">
    <property type="term" value="F:iron ion binding"/>
    <property type="evidence" value="ECO:0007669"/>
    <property type="project" value="InterPro"/>
</dbReference>
<evidence type="ECO:0000256" key="16">
    <source>
        <dbReference type="SAM" id="Phobius"/>
    </source>
</evidence>
<keyword evidence="16" id="KW-0812">Transmembrane</keyword>
<dbReference type="GO" id="GO:0004497">
    <property type="term" value="F:monooxygenase activity"/>
    <property type="evidence" value="ECO:0007669"/>
    <property type="project" value="UniProtKB-KW"/>
</dbReference>
<keyword evidence="18" id="KW-1185">Reference proteome</keyword>
<proteinExistence type="inferred from homology"/>
<dbReference type="InterPro" id="IPR036396">
    <property type="entry name" value="Cyt_P450_sf"/>
</dbReference>
<reference evidence="18" key="1">
    <citation type="submission" date="2013-03" db="EMBL/GenBank/DDBJ databases">
        <title>The Genome Sequence of Anopheles dirus WRAIR2.</title>
        <authorList>
            <consortium name="The Broad Institute Genomics Platform"/>
            <person name="Neafsey D.E."/>
            <person name="Walton C."/>
            <person name="Walker B."/>
            <person name="Young S.K."/>
            <person name="Zeng Q."/>
            <person name="Gargeya S."/>
            <person name="Fitzgerald M."/>
            <person name="Haas B."/>
            <person name="Abouelleil A."/>
            <person name="Allen A.W."/>
            <person name="Alvarado L."/>
            <person name="Arachchi H.M."/>
            <person name="Berlin A.M."/>
            <person name="Chapman S.B."/>
            <person name="Gainer-Dewar J."/>
            <person name="Goldberg J."/>
            <person name="Griggs A."/>
            <person name="Gujja S."/>
            <person name="Hansen M."/>
            <person name="Howarth C."/>
            <person name="Imamovic A."/>
            <person name="Ireland A."/>
            <person name="Larimer J."/>
            <person name="McCowan C."/>
            <person name="Murphy C."/>
            <person name="Pearson M."/>
            <person name="Poon T.W."/>
            <person name="Priest M."/>
            <person name="Roberts A."/>
            <person name="Saif S."/>
            <person name="Shea T."/>
            <person name="Sisk P."/>
            <person name="Sykes S."/>
            <person name="Wortman J."/>
            <person name="Nusbaum C."/>
            <person name="Birren B."/>
        </authorList>
    </citation>
    <scope>NUCLEOTIDE SEQUENCE [LARGE SCALE GENOMIC DNA]</scope>
    <source>
        <strain evidence="18">WRAIR2</strain>
    </source>
</reference>
<evidence type="ECO:0000256" key="9">
    <source>
        <dbReference type="ARBA" id="ARBA00022848"/>
    </source>
</evidence>
<feature type="binding site" description="axial binding residue" evidence="14">
    <location>
        <position position="460"/>
    </location>
    <ligand>
        <name>heme</name>
        <dbReference type="ChEBI" id="CHEBI:30413"/>
    </ligand>
    <ligandPart>
        <name>Fe</name>
        <dbReference type="ChEBI" id="CHEBI:18248"/>
    </ligandPart>
</feature>
<name>A0A182NMS8_9DIPT</name>
<accession>A0A182NMS8</accession>
<evidence type="ECO:0000256" key="11">
    <source>
        <dbReference type="ARBA" id="ARBA00023004"/>
    </source>
</evidence>
<keyword evidence="7 14" id="KW-0479">Metal-binding</keyword>
<comment type="cofactor">
    <cofactor evidence="1 14">
        <name>heme</name>
        <dbReference type="ChEBI" id="CHEBI:30413"/>
    </cofactor>
</comment>
<evidence type="ECO:0000256" key="1">
    <source>
        <dbReference type="ARBA" id="ARBA00001971"/>
    </source>
</evidence>
<evidence type="ECO:0000256" key="7">
    <source>
        <dbReference type="ARBA" id="ARBA00022723"/>
    </source>
</evidence>
<dbReference type="PRINTS" id="PR00463">
    <property type="entry name" value="EP450I"/>
</dbReference>
<protein>
    <recommendedName>
        <fullName evidence="19">Cytochrome P450</fullName>
    </recommendedName>
</protein>
<dbReference type="GO" id="GO:0016705">
    <property type="term" value="F:oxidoreductase activity, acting on paired donors, with incorporation or reduction of molecular oxygen"/>
    <property type="evidence" value="ECO:0007669"/>
    <property type="project" value="InterPro"/>
</dbReference>
<comment type="function">
    <text evidence="2">May be involved in the metabolism of insect hormones and in the breakdown of synthetic insecticides.</text>
</comment>
<evidence type="ECO:0000256" key="8">
    <source>
        <dbReference type="ARBA" id="ARBA00022824"/>
    </source>
</evidence>
<keyword evidence="10 15" id="KW-0560">Oxidoreductase</keyword>
<dbReference type="GO" id="GO:0020037">
    <property type="term" value="F:heme binding"/>
    <property type="evidence" value="ECO:0007669"/>
    <property type="project" value="InterPro"/>
</dbReference>
<evidence type="ECO:0000256" key="3">
    <source>
        <dbReference type="ARBA" id="ARBA00004174"/>
    </source>
</evidence>
<dbReference type="PANTHER" id="PTHR24291">
    <property type="entry name" value="CYTOCHROME P450 FAMILY 4"/>
    <property type="match status" value="1"/>
</dbReference>
<evidence type="ECO:0000256" key="14">
    <source>
        <dbReference type="PIRSR" id="PIRSR602401-1"/>
    </source>
</evidence>
<keyword evidence="11 14" id="KW-0408">Iron</keyword>
<evidence type="ECO:0008006" key="19">
    <source>
        <dbReference type="Google" id="ProtNLM"/>
    </source>
</evidence>
<dbReference type="Pfam" id="PF00067">
    <property type="entry name" value="p450"/>
    <property type="match status" value="1"/>
</dbReference>
<feature type="transmembrane region" description="Helical" evidence="16">
    <location>
        <begin position="15"/>
        <end position="34"/>
    </location>
</feature>
<dbReference type="VEuPathDB" id="VectorBase:ADIR008963"/>
<dbReference type="SUPFAM" id="SSF48264">
    <property type="entry name" value="Cytochrome P450"/>
    <property type="match status" value="1"/>
</dbReference>
<reference evidence="17" key="2">
    <citation type="submission" date="2020-05" db="UniProtKB">
        <authorList>
            <consortium name="EnsemblMetazoa"/>
        </authorList>
    </citation>
    <scope>IDENTIFICATION</scope>
    <source>
        <strain evidence="17">WRAIR2</strain>
    </source>
</reference>
<keyword evidence="8" id="KW-0256">Endoplasmic reticulum</keyword>
<dbReference type="InterPro" id="IPR050196">
    <property type="entry name" value="Cytochrome_P450_Monoox"/>
</dbReference>
<evidence type="ECO:0000256" key="6">
    <source>
        <dbReference type="ARBA" id="ARBA00022617"/>
    </source>
</evidence>
<evidence type="ECO:0000256" key="15">
    <source>
        <dbReference type="RuleBase" id="RU000461"/>
    </source>
</evidence>
<dbReference type="STRING" id="7168.A0A182NMS8"/>
<comment type="similarity">
    <text evidence="5 15">Belongs to the cytochrome P450 family.</text>
</comment>
<evidence type="ECO:0000256" key="13">
    <source>
        <dbReference type="ARBA" id="ARBA00023136"/>
    </source>
</evidence>
<evidence type="ECO:0000256" key="4">
    <source>
        <dbReference type="ARBA" id="ARBA00004406"/>
    </source>
</evidence>
<evidence type="ECO:0000313" key="18">
    <source>
        <dbReference type="Proteomes" id="UP000075884"/>
    </source>
</evidence>
<dbReference type="PROSITE" id="PS00086">
    <property type="entry name" value="CYTOCHROME_P450"/>
    <property type="match status" value="1"/>
</dbReference>
<dbReference type="InterPro" id="IPR002401">
    <property type="entry name" value="Cyt_P450_E_grp-I"/>
</dbReference>
<dbReference type="PANTHER" id="PTHR24291:SF189">
    <property type="entry name" value="CYTOCHROME P450 4C3-RELATED"/>
    <property type="match status" value="1"/>
</dbReference>
<evidence type="ECO:0000313" key="17">
    <source>
        <dbReference type="EnsemblMetazoa" id="ADIR008963-PA"/>
    </source>
</evidence>
<sequence>MRKEVCGRRLDWKEVKMLFIPALIVLLGLVFYWIKLTKTSALFAANIPGPRSYPVIGSAHLFVGSDEHTFGVVCALYRKYNRIFKLSLGSKTVLCLSDPDLIQQALTASACQNKAFFYRFLEMDYGLVSARYNDWKVYRKLLNPAFNQRILISFISIFSRCSETMVSQMAKEEEHQKPFDVLHYTAQCTLEMVCASSLKSDITDDPQAQDVCRWIEKIGSIMSSRLFNVLLYSDLLFTVTQRFREMQKLRVKLQSVVDPILHGRRKEIIKQRSQKVGIDEEETYRKPMVFLDQLLNMQRNDCDLDMQEIENHLYTIIGAGSETTANQVAFILLLLAIHPEVQSRVYGEIETVYGTSSLEISSDTISAQRYLEQVIKEAMRLFPVAPLIGRETIETMRLGDFFIPAGVTLLINILSIHRNKELWGERADVFDPDRFDPMVYEADKGHPYRFIPFGGGPRNCIGYRYGMFAMKIMVTQVLRKYQLSSPLKMNDHLRLSFAVTLKIGTGHMIRIRQRTAGVQ</sequence>
<keyword evidence="12 15" id="KW-0503">Monooxygenase</keyword>
<dbReference type="EnsemblMetazoa" id="ADIR008963-RA">
    <property type="protein sequence ID" value="ADIR008963-PA"/>
    <property type="gene ID" value="ADIR008963"/>
</dbReference>
<keyword evidence="16" id="KW-1133">Transmembrane helix</keyword>
<evidence type="ECO:0000256" key="2">
    <source>
        <dbReference type="ARBA" id="ARBA00003690"/>
    </source>
</evidence>
<dbReference type="GO" id="GO:0005789">
    <property type="term" value="C:endoplasmic reticulum membrane"/>
    <property type="evidence" value="ECO:0007669"/>
    <property type="project" value="UniProtKB-SubCell"/>
</dbReference>
<evidence type="ECO:0000256" key="10">
    <source>
        <dbReference type="ARBA" id="ARBA00023002"/>
    </source>
</evidence>
<dbReference type="AlphaFoldDB" id="A0A182NMS8"/>